<evidence type="ECO:0000313" key="2">
    <source>
        <dbReference type="EMBL" id="GBO36612.1"/>
    </source>
</evidence>
<reference evidence="2 3" key="1">
    <citation type="journal article" date="2019" name="Sci. Rep.">
        <title>Orb-weaving spider Araneus ventricosus genome elucidates the spidroin gene catalogue.</title>
        <authorList>
            <person name="Kono N."/>
            <person name="Nakamura H."/>
            <person name="Ohtoshi R."/>
            <person name="Moran D.A.P."/>
            <person name="Shinohara A."/>
            <person name="Yoshida Y."/>
            <person name="Fujiwara M."/>
            <person name="Mori M."/>
            <person name="Tomita M."/>
            <person name="Arakawa K."/>
        </authorList>
    </citation>
    <scope>NUCLEOTIDE SEQUENCE [LARGE SCALE GENOMIC DNA]</scope>
</reference>
<evidence type="ECO:0000313" key="3">
    <source>
        <dbReference type="Proteomes" id="UP000499080"/>
    </source>
</evidence>
<dbReference type="EMBL" id="BGPR01060838">
    <property type="protein sequence ID" value="GBO36609.1"/>
    <property type="molecule type" value="Genomic_DNA"/>
</dbReference>
<dbReference type="EMBL" id="BGPR01060839">
    <property type="protein sequence ID" value="GBO36612.1"/>
    <property type="molecule type" value="Genomic_DNA"/>
</dbReference>
<organism evidence="2 3">
    <name type="scientific">Araneus ventricosus</name>
    <name type="common">Orbweaver spider</name>
    <name type="synonym">Epeira ventricosa</name>
    <dbReference type="NCBI Taxonomy" id="182803"/>
    <lineage>
        <taxon>Eukaryota</taxon>
        <taxon>Metazoa</taxon>
        <taxon>Ecdysozoa</taxon>
        <taxon>Arthropoda</taxon>
        <taxon>Chelicerata</taxon>
        <taxon>Arachnida</taxon>
        <taxon>Araneae</taxon>
        <taxon>Araneomorphae</taxon>
        <taxon>Entelegynae</taxon>
        <taxon>Araneoidea</taxon>
        <taxon>Araneidae</taxon>
        <taxon>Araneus</taxon>
    </lineage>
</organism>
<evidence type="ECO:0008006" key="4">
    <source>
        <dbReference type="Google" id="ProtNLM"/>
    </source>
</evidence>
<dbReference type="AlphaFoldDB" id="A0A4Y2WJQ9"/>
<protein>
    <recommendedName>
        <fullName evidence="4">DUF4817 domain-containing protein</fullName>
    </recommendedName>
</protein>
<proteinExistence type="predicted"/>
<comment type="caution">
    <text evidence="2">The sequence shown here is derived from an EMBL/GenBank/DDBJ whole genome shotgun (WGS) entry which is preliminary data.</text>
</comment>
<evidence type="ECO:0000313" key="1">
    <source>
        <dbReference type="EMBL" id="GBO36609.1"/>
    </source>
</evidence>
<sequence>MPPPRDGPTYLVFLHQILLGLLNEEQVPQSLCCFFWFQYDEAPVHFSLEVRRHLNVNFPRRWIGRGGLVNIPMWFKVFDTFLEEGRRLIVEQLFHEHHVTAGEALTI</sequence>
<accession>A0A4Y2WJQ9</accession>
<dbReference type="Proteomes" id="UP000499080">
    <property type="component" value="Unassembled WGS sequence"/>
</dbReference>
<keyword evidence="3" id="KW-1185">Reference proteome</keyword>
<name>A0A4Y2WJQ9_ARAVE</name>
<gene>
    <name evidence="1" type="ORF">AVEN_21318_1</name>
    <name evidence="2" type="ORF">AVEN_59819_1</name>
</gene>